<dbReference type="AlphaFoldDB" id="L0AY62"/>
<evidence type="ECO:0000313" key="6">
    <source>
        <dbReference type="Proteomes" id="UP000031512"/>
    </source>
</evidence>
<dbReference type="EMBL" id="CP001669">
    <property type="protein sequence ID" value="AFZ79844.1"/>
    <property type="molecule type" value="Genomic_DNA"/>
</dbReference>
<evidence type="ECO:0000256" key="1">
    <source>
        <dbReference type="ARBA" id="ARBA00007197"/>
    </source>
</evidence>
<keyword evidence="3" id="KW-0687">Ribonucleoprotein</keyword>
<dbReference type="GO" id="GO:0003729">
    <property type="term" value="F:mRNA binding"/>
    <property type="evidence" value="ECO:0007669"/>
    <property type="project" value="TreeGrafter"/>
</dbReference>
<dbReference type="VEuPathDB" id="PiroplasmaDB:BEWA_026930"/>
<evidence type="ECO:0000256" key="2">
    <source>
        <dbReference type="ARBA" id="ARBA00022980"/>
    </source>
</evidence>
<dbReference type="STRING" id="1537102.L0AY62"/>
<dbReference type="InterPro" id="IPR014719">
    <property type="entry name" value="Ribosomal_bL12_C/ClpS-like"/>
</dbReference>
<dbReference type="OrthoDB" id="361544at2759"/>
<dbReference type="KEGG" id="beq:BEWA_026930"/>
<dbReference type="PANTHER" id="PTHR45987">
    <property type="entry name" value="39S RIBOSOMAL PROTEIN L12"/>
    <property type="match status" value="1"/>
</dbReference>
<dbReference type="eggNOG" id="KOG1715">
    <property type="taxonomic scope" value="Eukaryota"/>
</dbReference>
<dbReference type="Pfam" id="PF00542">
    <property type="entry name" value="Ribosomal_L12"/>
    <property type="match status" value="1"/>
</dbReference>
<dbReference type="GO" id="GO:0006412">
    <property type="term" value="P:translation"/>
    <property type="evidence" value="ECO:0007669"/>
    <property type="project" value="InterPro"/>
</dbReference>
<dbReference type="RefSeq" id="XP_004829510.1">
    <property type="nucleotide sequence ID" value="XM_004829453.1"/>
</dbReference>
<protein>
    <submittedName>
        <fullName evidence="5">60S ribosomal protein L7/L12 family member protein</fullName>
    </submittedName>
</protein>
<gene>
    <name evidence="5" type="ORF">BEWA_026930</name>
</gene>
<feature type="domain" description="Large ribosomal subunit protein bL12 C-terminal" evidence="4">
    <location>
        <begin position="27"/>
        <end position="93"/>
    </location>
</feature>
<name>L0AY62_THEEQ</name>
<organism evidence="5 6">
    <name type="scientific">Theileria equi strain WA</name>
    <dbReference type="NCBI Taxonomy" id="1537102"/>
    <lineage>
        <taxon>Eukaryota</taxon>
        <taxon>Sar</taxon>
        <taxon>Alveolata</taxon>
        <taxon>Apicomplexa</taxon>
        <taxon>Aconoidasida</taxon>
        <taxon>Piroplasmida</taxon>
        <taxon>Theileriidae</taxon>
        <taxon>Theileria</taxon>
    </lineage>
</organism>
<accession>L0AY62</accession>
<evidence type="ECO:0000259" key="4">
    <source>
        <dbReference type="Pfam" id="PF00542"/>
    </source>
</evidence>
<evidence type="ECO:0000256" key="3">
    <source>
        <dbReference type="ARBA" id="ARBA00023274"/>
    </source>
</evidence>
<dbReference type="Proteomes" id="UP000031512">
    <property type="component" value="Chromosome 1"/>
</dbReference>
<dbReference type="Gene3D" id="3.30.1390.10">
    <property type="match status" value="1"/>
</dbReference>
<dbReference type="GO" id="GO:0005840">
    <property type="term" value="C:ribosome"/>
    <property type="evidence" value="ECO:0007669"/>
    <property type="project" value="UniProtKB-KW"/>
</dbReference>
<evidence type="ECO:0000313" key="5">
    <source>
        <dbReference type="EMBL" id="AFZ79844.1"/>
    </source>
</evidence>
<reference evidence="5 6" key="1">
    <citation type="journal article" date="2012" name="BMC Genomics">
        <title>Comparative genomic analysis and phylogenetic position of Theileria equi.</title>
        <authorList>
            <person name="Kappmeyer L.S."/>
            <person name="Thiagarajan M."/>
            <person name="Herndon D.R."/>
            <person name="Ramsay J.D."/>
            <person name="Caler E."/>
            <person name="Djikeng A."/>
            <person name="Gillespie J.J."/>
            <person name="Lau A.O."/>
            <person name="Roalson E.H."/>
            <person name="Silva J.C."/>
            <person name="Silva M.G."/>
            <person name="Suarez C.E."/>
            <person name="Ueti M.W."/>
            <person name="Nene V.M."/>
            <person name="Mealey R.H."/>
            <person name="Knowles D.P."/>
            <person name="Brayton K.A."/>
        </authorList>
    </citation>
    <scope>NUCLEOTIDE SEQUENCE [LARGE SCALE GENOMIC DNA]</scope>
    <source>
        <strain evidence="5 6">WA</strain>
    </source>
</reference>
<dbReference type="GO" id="GO:0003735">
    <property type="term" value="F:structural constituent of ribosome"/>
    <property type="evidence" value="ECO:0007669"/>
    <property type="project" value="InterPro"/>
</dbReference>
<dbReference type="InterPro" id="IPR000206">
    <property type="entry name" value="Ribosomal_bL12"/>
</dbReference>
<dbReference type="GO" id="GO:1990904">
    <property type="term" value="C:ribonucleoprotein complex"/>
    <property type="evidence" value="ECO:0007669"/>
    <property type="project" value="UniProtKB-KW"/>
</dbReference>
<dbReference type="GeneID" id="15806095"/>
<keyword evidence="2 5" id="KW-0689">Ribosomal protein</keyword>
<comment type="similarity">
    <text evidence="1">Belongs to the bacterial ribosomal protein bL12 family.</text>
</comment>
<dbReference type="PANTHER" id="PTHR45987:SF4">
    <property type="entry name" value="LARGE RIBOSOMAL SUBUNIT PROTEIN BL12M"/>
    <property type="match status" value="1"/>
</dbReference>
<dbReference type="CDD" id="cd00387">
    <property type="entry name" value="Ribosomal_L7_L12"/>
    <property type="match status" value="1"/>
</dbReference>
<keyword evidence="6" id="KW-1185">Reference proteome</keyword>
<sequence length="93" mass="10266">MEYYHGSILRKGSITNVVGEPQKTTCTIKLVGFDASKKIAVIKVVRSICGLGLRESKELVESFPRAIKKDVPREEAEKFAKEIQEAGGTVDLE</sequence>
<dbReference type="FunFam" id="3.30.1390.10:FF:000001">
    <property type="entry name" value="50S ribosomal protein L7/L12"/>
    <property type="match status" value="1"/>
</dbReference>
<dbReference type="InterPro" id="IPR013823">
    <property type="entry name" value="Ribosomal_bL12_C"/>
</dbReference>
<proteinExistence type="inferred from homology"/>
<dbReference type="SUPFAM" id="SSF54736">
    <property type="entry name" value="ClpS-like"/>
    <property type="match status" value="1"/>
</dbReference>